<sequence>MYTEKRYRSFRILFILAGNPLMGDGQSVAYRMYSIAIATIYYVCWVGEVIETFMHLDNPEEMLESARIAIPISACIWIDAFTRFRKHSIDNLIRLTESFVFEDCPERDASTGRLTTAGMIPWIQKLTILGTCLVLGPHSIYMFVRSIGTEKLGLRMWTPYDARPSPVHEITVIIQVLSTLVDVTIFTGFVGLYATLVAIACTQLEKLQEGLKNFRNEKELKPNTEQEKLKEHIRFHQSILSFMGALEDTLNILVLGHFLVIVGALCFGVISAVAIWGNAGDLLQIILVMCSITAQLGMYCWFGERLTNQAEGVKQAVWESEWVGAPLQQQRDLAFVMAEANKQFVLTAGGFTSLSHHTLIMVANQVMSYTMFLVNVRDENDRA</sequence>
<dbReference type="PANTHER" id="PTHR21137">
    <property type="entry name" value="ODORANT RECEPTOR"/>
    <property type="match status" value="1"/>
</dbReference>
<name>A0A067QV18_ZOONE</name>
<organism evidence="11 12">
    <name type="scientific">Zootermopsis nevadensis</name>
    <name type="common">Dampwood termite</name>
    <dbReference type="NCBI Taxonomy" id="136037"/>
    <lineage>
        <taxon>Eukaryota</taxon>
        <taxon>Metazoa</taxon>
        <taxon>Ecdysozoa</taxon>
        <taxon>Arthropoda</taxon>
        <taxon>Hexapoda</taxon>
        <taxon>Insecta</taxon>
        <taxon>Pterygota</taxon>
        <taxon>Neoptera</taxon>
        <taxon>Polyneoptera</taxon>
        <taxon>Dictyoptera</taxon>
        <taxon>Blattodea</taxon>
        <taxon>Blattoidea</taxon>
        <taxon>Termitoidae</taxon>
        <taxon>Termopsidae</taxon>
        <taxon>Zootermopsis</taxon>
    </lineage>
</organism>
<keyword evidence="5 10" id="KW-0552">Olfaction</keyword>
<evidence type="ECO:0000256" key="10">
    <source>
        <dbReference type="RuleBase" id="RU351113"/>
    </source>
</evidence>
<evidence type="ECO:0000256" key="7">
    <source>
        <dbReference type="ARBA" id="ARBA00023136"/>
    </source>
</evidence>
<evidence type="ECO:0000256" key="4">
    <source>
        <dbReference type="ARBA" id="ARBA00022692"/>
    </source>
</evidence>
<dbReference type="GO" id="GO:0007165">
    <property type="term" value="P:signal transduction"/>
    <property type="evidence" value="ECO:0007669"/>
    <property type="project" value="UniProtKB-KW"/>
</dbReference>
<dbReference type="Proteomes" id="UP000027135">
    <property type="component" value="Unassembled WGS sequence"/>
</dbReference>
<keyword evidence="7 10" id="KW-0472">Membrane</keyword>
<keyword evidence="12" id="KW-1185">Reference proteome</keyword>
<comment type="subcellular location">
    <subcellularLocation>
        <location evidence="1 10">Cell membrane</location>
        <topology evidence="1 10">Multi-pass membrane protein</topology>
    </subcellularLocation>
</comment>
<keyword evidence="4 10" id="KW-0812">Transmembrane</keyword>
<dbReference type="EMBL" id="KK853354">
    <property type="protein sequence ID" value="KDR08195.1"/>
    <property type="molecule type" value="Genomic_DNA"/>
</dbReference>
<evidence type="ECO:0000313" key="12">
    <source>
        <dbReference type="Proteomes" id="UP000027135"/>
    </source>
</evidence>
<dbReference type="InterPro" id="IPR004117">
    <property type="entry name" value="7tm6_olfct_rcpt"/>
</dbReference>
<dbReference type="PANTHER" id="PTHR21137:SF35">
    <property type="entry name" value="ODORANT RECEPTOR 19A-RELATED"/>
    <property type="match status" value="1"/>
</dbReference>
<dbReference type="InParanoid" id="A0A067QV18"/>
<keyword evidence="3 10" id="KW-0716">Sensory transduction</keyword>
<feature type="transmembrane region" description="Helical" evidence="10">
    <location>
        <begin position="252"/>
        <end position="276"/>
    </location>
</feature>
<gene>
    <name evidence="11" type="ORF">L798_01912</name>
</gene>
<dbReference type="GO" id="GO:0005549">
    <property type="term" value="F:odorant binding"/>
    <property type="evidence" value="ECO:0007669"/>
    <property type="project" value="InterPro"/>
</dbReference>
<keyword evidence="9 10" id="KW-0807">Transducer</keyword>
<comment type="similarity">
    <text evidence="10">Belongs to the insect chemoreceptor superfamily. Heteromeric odorant receptor channel (TC 1.A.69) family.</text>
</comment>
<evidence type="ECO:0000256" key="6">
    <source>
        <dbReference type="ARBA" id="ARBA00022989"/>
    </source>
</evidence>
<dbReference type="GO" id="GO:0005886">
    <property type="term" value="C:plasma membrane"/>
    <property type="evidence" value="ECO:0007669"/>
    <property type="project" value="UniProtKB-SubCell"/>
</dbReference>
<dbReference type="AlphaFoldDB" id="A0A067QV18"/>
<evidence type="ECO:0000256" key="1">
    <source>
        <dbReference type="ARBA" id="ARBA00004651"/>
    </source>
</evidence>
<reference evidence="11 12" key="1">
    <citation type="journal article" date="2014" name="Nat. Commun.">
        <title>Molecular traces of alternative social organization in a termite genome.</title>
        <authorList>
            <person name="Terrapon N."/>
            <person name="Li C."/>
            <person name="Robertson H.M."/>
            <person name="Ji L."/>
            <person name="Meng X."/>
            <person name="Booth W."/>
            <person name="Chen Z."/>
            <person name="Childers C.P."/>
            <person name="Glastad K.M."/>
            <person name="Gokhale K."/>
            <person name="Gowin J."/>
            <person name="Gronenberg W."/>
            <person name="Hermansen R.A."/>
            <person name="Hu H."/>
            <person name="Hunt B.G."/>
            <person name="Huylmans A.K."/>
            <person name="Khalil S.M."/>
            <person name="Mitchell R.D."/>
            <person name="Munoz-Torres M.C."/>
            <person name="Mustard J.A."/>
            <person name="Pan H."/>
            <person name="Reese J.T."/>
            <person name="Scharf M.E."/>
            <person name="Sun F."/>
            <person name="Vogel H."/>
            <person name="Xiao J."/>
            <person name="Yang W."/>
            <person name="Yang Z."/>
            <person name="Yang Z."/>
            <person name="Zhou J."/>
            <person name="Zhu J."/>
            <person name="Brent C.S."/>
            <person name="Elsik C.G."/>
            <person name="Goodisman M.A."/>
            <person name="Liberles D.A."/>
            <person name="Roe R.M."/>
            <person name="Vargo E.L."/>
            <person name="Vilcinskas A."/>
            <person name="Wang J."/>
            <person name="Bornberg-Bauer E."/>
            <person name="Korb J."/>
            <person name="Zhang G."/>
            <person name="Liebig J."/>
        </authorList>
    </citation>
    <scope>NUCLEOTIDE SEQUENCE [LARGE SCALE GENOMIC DNA]</scope>
    <source>
        <tissue evidence="11">Whole organism</tissue>
    </source>
</reference>
<comment type="caution">
    <text evidence="10">Lacks conserved residue(s) required for the propagation of feature annotation.</text>
</comment>
<keyword evidence="6 10" id="KW-1133">Transmembrane helix</keyword>
<evidence type="ECO:0000256" key="2">
    <source>
        <dbReference type="ARBA" id="ARBA00022475"/>
    </source>
</evidence>
<dbReference type="Pfam" id="PF02949">
    <property type="entry name" value="7tm_6"/>
    <property type="match status" value="1"/>
</dbReference>
<keyword evidence="2" id="KW-1003">Cell membrane</keyword>
<proteinExistence type="inferred from homology"/>
<dbReference type="GO" id="GO:0004984">
    <property type="term" value="F:olfactory receptor activity"/>
    <property type="evidence" value="ECO:0007669"/>
    <property type="project" value="InterPro"/>
</dbReference>
<evidence type="ECO:0000256" key="9">
    <source>
        <dbReference type="ARBA" id="ARBA00023224"/>
    </source>
</evidence>
<evidence type="ECO:0000256" key="8">
    <source>
        <dbReference type="ARBA" id="ARBA00023170"/>
    </source>
</evidence>
<feature type="transmembrane region" description="Helical" evidence="10">
    <location>
        <begin position="282"/>
        <end position="302"/>
    </location>
</feature>
<protein>
    <recommendedName>
        <fullName evidence="10">Odorant receptor</fullName>
    </recommendedName>
</protein>
<dbReference type="OMA" id="SACIWID"/>
<keyword evidence="8 10" id="KW-0675">Receptor</keyword>
<evidence type="ECO:0000313" key="11">
    <source>
        <dbReference type="EMBL" id="KDR08195.1"/>
    </source>
</evidence>
<evidence type="ECO:0000256" key="5">
    <source>
        <dbReference type="ARBA" id="ARBA00022725"/>
    </source>
</evidence>
<feature type="transmembrane region" description="Helical" evidence="10">
    <location>
        <begin position="126"/>
        <end position="144"/>
    </location>
</feature>
<dbReference type="FunCoup" id="A0A067QV18">
    <property type="interactions" value="98"/>
</dbReference>
<accession>A0A067QV18</accession>
<evidence type="ECO:0000256" key="3">
    <source>
        <dbReference type="ARBA" id="ARBA00022606"/>
    </source>
</evidence>
<dbReference type="eggNOG" id="ENOG502STYH">
    <property type="taxonomic scope" value="Eukaryota"/>
</dbReference>